<accession>A0AAE3KJC6</accession>
<dbReference type="GO" id="GO:0016860">
    <property type="term" value="F:intramolecular oxidoreductase activity"/>
    <property type="evidence" value="ECO:0007669"/>
    <property type="project" value="UniProtKB-ARBA"/>
</dbReference>
<organism evidence="4 5">
    <name type="scientific">Goodfellowiella coeruleoviolacea</name>
    <dbReference type="NCBI Taxonomy" id="334858"/>
    <lineage>
        <taxon>Bacteria</taxon>
        <taxon>Bacillati</taxon>
        <taxon>Actinomycetota</taxon>
        <taxon>Actinomycetes</taxon>
        <taxon>Pseudonocardiales</taxon>
        <taxon>Pseudonocardiaceae</taxon>
        <taxon>Goodfellowiella</taxon>
    </lineage>
</organism>
<dbReference type="SUPFAM" id="SSF51905">
    <property type="entry name" value="FAD/NAD(P)-binding domain"/>
    <property type="match status" value="1"/>
</dbReference>
<gene>
    <name evidence="4" type="ORF">LX83_006360</name>
</gene>
<dbReference type="RefSeq" id="WP_253778273.1">
    <property type="nucleotide sequence ID" value="NZ_JAMTCK010000018.1"/>
</dbReference>
<evidence type="ECO:0000256" key="1">
    <source>
        <dbReference type="ARBA" id="ARBA00006599"/>
    </source>
</evidence>
<dbReference type="InterPro" id="IPR010108">
    <property type="entry name" value="Lycopene_cyclase_b/e"/>
</dbReference>
<name>A0AAE3KJC6_9PSEU</name>
<dbReference type="NCBIfam" id="TIGR01790">
    <property type="entry name" value="carotene-cycl"/>
    <property type="match status" value="1"/>
</dbReference>
<dbReference type="PRINTS" id="PR00420">
    <property type="entry name" value="RNGMNOXGNASE"/>
</dbReference>
<dbReference type="PANTHER" id="PTHR39757">
    <property type="match status" value="1"/>
</dbReference>
<keyword evidence="3" id="KW-0520">NAD</keyword>
<sequence>MFDVLVVGAGPAGWALAGACARRGLDTALVDPAPWRPWPATYGAWADELPADLPATAVAARPGRTRVVATSAHWLTRGYTVLDNTGLRAALQHPGITVRAGRAVGVSHGPRGATLRLADGARLAAAVVADTSGAGAVSGRPPRSGRAEQTAVGVRLPLAEVAGLVGPDEAVVMDWRPAGGPGQTPTFLYALPLGGGQVLLEETALARRPGLPLAVLRARLAARLAAHGVRSATPVPVAERVRIPLDLPLPRPGRVVAFGAAAAMVHPATGYSVAAALRTAPAVAAAIAEGLPAGPDAACRAGRHAVWSPAARTVHGLRRAGLAVLLGLPPAALPRFFELFFALPEPLQRAYLCGREDVAGTARAMLGVFRAAPWRLRARLIPPGW</sequence>
<evidence type="ECO:0000313" key="5">
    <source>
        <dbReference type="Proteomes" id="UP001206128"/>
    </source>
</evidence>
<comment type="caution">
    <text evidence="4">The sequence shown here is derived from an EMBL/GenBank/DDBJ whole genome shotgun (WGS) entry which is preliminary data.</text>
</comment>
<dbReference type="GO" id="GO:0016705">
    <property type="term" value="F:oxidoreductase activity, acting on paired donors, with incorporation or reduction of molecular oxygen"/>
    <property type="evidence" value="ECO:0007669"/>
    <property type="project" value="InterPro"/>
</dbReference>
<reference evidence="4" key="1">
    <citation type="submission" date="2022-06" db="EMBL/GenBank/DDBJ databases">
        <title>Genomic Encyclopedia of Archaeal and Bacterial Type Strains, Phase II (KMG-II): from individual species to whole genera.</title>
        <authorList>
            <person name="Goeker M."/>
        </authorList>
    </citation>
    <scope>NUCLEOTIDE SEQUENCE</scope>
    <source>
        <strain evidence="4">DSM 43935</strain>
    </source>
</reference>
<evidence type="ECO:0000313" key="4">
    <source>
        <dbReference type="EMBL" id="MCP2169475.1"/>
    </source>
</evidence>
<keyword evidence="2" id="KW-0125">Carotenoid biosynthesis</keyword>
<evidence type="ECO:0000256" key="3">
    <source>
        <dbReference type="ARBA" id="ARBA00023027"/>
    </source>
</evidence>
<dbReference type="Proteomes" id="UP001206128">
    <property type="component" value="Unassembled WGS sequence"/>
</dbReference>
<dbReference type="AlphaFoldDB" id="A0AAE3KJC6"/>
<proteinExistence type="inferred from homology"/>
<protein>
    <submittedName>
        <fullName evidence="4">Lycopene beta-cyclase</fullName>
    </submittedName>
</protein>
<dbReference type="GO" id="GO:0016117">
    <property type="term" value="P:carotenoid biosynthetic process"/>
    <property type="evidence" value="ECO:0007669"/>
    <property type="project" value="UniProtKB-KW"/>
</dbReference>
<dbReference type="EMBL" id="JAMTCK010000018">
    <property type="protein sequence ID" value="MCP2169475.1"/>
    <property type="molecule type" value="Genomic_DNA"/>
</dbReference>
<dbReference type="PANTHER" id="PTHR39757:SF5">
    <property type="entry name" value="OS02G0190600 PROTEIN"/>
    <property type="match status" value="1"/>
</dbReference>
<dbReference type="Pfam" id="PF05834">
    <property type="entry name" value="Lycopene_cycl"/>
    <property type="match status" value="1"/>
</dbReference>
<dbReference type="Gene3D" id="3.50.50.60">
    <property type="entry name" value="FAD/NAD(P)-binding domain"/>
    <property type="match status" value="1"/>
</dbReference>
<comment type="similarity">
    <text evidence="1">Belongs to the lycopene cyclase family.</text>
</comment>
<evidence type="ECO:0000256" key="2">
    <source>
        <dbReference type="ARBA" id="ARBA00022746"/>
    </source>
</evidence>
<dbReference type="InterPro" id="IPR036188">
    <property type="entry name" value="FAD/NAD-bd_sf"/>
</dbReference>
<keyword evidence="5" id="KW-1185">Reference proteome</keyword>